<feature type="coiled-coil region" evidence="5">
    <location>
        <begin position="418"/>
        <end position="466"/>
    </location>
</feature>
<dbReference type="SUPFAM" id="SSF52540">
    <property type="entry name" value="P-loop containing nucleoside triphosphate hydrolases"/>
    <property type="match status" value="2"/>
</dbReference>
<accession>I5D5H4</accession>
<dbReference type="GO" id="GO:0055085">
    <property type="term" value="P:transmembrane transport"/>
    <property type="evidence" value="ECO:0007669"/>
    <property type="project" value="UniProtKB-ARBA"/>
</dbReference>
<sequence>MKSSDNKKVILEIQDLKKYFLNNGKVNKAVDGVSFKLHEGEIVGLIGESGSGKTTVGRSILRLYDDYNGFVTLDDQIISGESISKKREKFLRKRVQMIFQDPHASLNGQKTVYSILKEPLVVNNIIKQKTGDLFSDWKKVTENFPFTFLLYAKKLKINNLKAINEPSSKFFPKWSDRLIDFKFDWENLSVDENFVSYFNYLEEKQTMESAIINEMYTNTDHLMAFYYEKQAQYRNKDVTFDELDYLNAAKELEVVKKLCKYSQKQYDALQKLSELEKELQELKSNQNDYLLTNKNAFNNFLSEYKNEIKICRYARLNTYDLDFYFFNYKKELTNKIRFDFVKKYKAKLSYLSIDQIRYFIAELNKYTNSFYIEFLEPLAITKNFKAIAKTITESHYNFDASEYLKSNHANELEFNSSIKNVEESIKKQKEIIHSKSEKPAYGKKELEAAEKKLLDAERVFKAENDKYNKNIQKQIKQLDKEILTESLLYKNLKTQQGINDLKFKKINETFFAKLNADLKQAKAQKDHAKVHDINKTIKIYKQKVSNKLSTLKSFEVEVKHLFKDVRTIYLLLGIKQFENPLFNVYNRLFAKQMITKLITRSMIYKSLEDVGLLKQFAYRYPHEFSGGQRQRIVIARALITEPKVIVADEPIASLDISIQAQVVNLLKDLCEKKNIGMIFIAHDLSMIEYIADNVQIMHLGKIVESGDTATVYKRPLHPYTKNLFKAIPKISNANEKFENISFELDYLKEQQYPDIPSNYIVENDHYVYGTDKQVKEWVRPFRLGTPKNTDVIDLKEEDKVKGA</sequence>
<dbReference type="Pfam" id="PF00005">
    <property type="entry name" value="ABC_tran"/>
    <property type="match status" value="2"/>
</dbReference>
<dbReference type="RefSeq" id="WP_004024287.1">
    <property type="nucleotide sequence ID" value="NZ_AJPR01000011.1"/>
</dbReference>
<evidence type="ECO:0000256" key="4">
    <source>
        <dbReference type="ARBA" id="ARBA00022840"/>
    </source>
</evidence>
<dbReference type="SMART" id="SM00382">
    <property type="entry name" value="AAA"/>
    <property type="match status" value="1"/>
</dbReference>
<dbReference type="GO" id="GO:0015833">
    <property type="term" value="P:peptide transport"/>
    <property type="evidence" value="ECO:0007669"/>
    <property type="project" value="InterPro"/>
</dbReference>
<dbReference type="InterPro" id="IPR017871">
    <property type="entry name" value="ABC_transporter-like_CS"/>
</dbReference>
<comment type="similarity">
    <text evidence="1">Belongs to the ABC transporter superfamily.</text>
</comment>
<dbReference type="InterPro" id="IPR003439">
    <property type="entry name" value="ABC_transporter-like_ATP-bd"/>
</dbReference>
<evidence type="ECO:0000256" key="2">
    <source>
        <dbReference type="ARBA" id="ARBA00022448"/>
    </source>
</evidence>
<evidence type="ECO:0000256" key="1">
    <source>
        <dbReference type="ARBA" id="ARBA00005417"/>
    </source>
</evidence>
<dbReference type="PANTHER" id="PTHR43776">
    <property type="entry name" value="TRANSPORT ATP-BINDING PROTEIN"/>
    <property type="match status" value="1"/>
</dbReference>
<dbReference type="Gene3D" id="3.40.50.300">
    <property type="entry name" value="P-loop containing nucleotide triphosphate hydrolases"/>
    <property type="match status" value="2"/>
</dbReference>
<dbReference type="InterPro" id="IPR013563">
    <property type="entry name" value="Oligopep_ABC_C"/>
</dbReference>
<evidence type="ECO:0000256" key="3">
    <source>
        <dbReference type="ARBA" id="ARBA00022741"/>
    </source>
</evidence>
<feature type="domain" description="ABC transporter" evidence="6">
    <location>
        <begin position="11"/>
        <end position="724"/>
    </location>
</feature>
<keyword evidence="4 7" id="KW-0067">ATP-binding</keyword>
<organism evidence="7 8">
    <name type="scientific">Mycoplasmopsis agalactiae 14628</name>
    <dbReference type="NCBI Taxonomy" id="1110504"/>
    <lineage>
        <taxon>Bacteria</taxon>
        <taxon>Bacillati</taxon>
        <taxon>Mycoplasmatota</taxon>
        <taxon>Mycoplasmoidales</taxon>
        <taxon>Metamycoplasmataceae</taxon>
        <taxon>Mycoplasmopsis</taxon>
    </lineage>
</organism>
<protein>
    <submittedName>
        <fullName evidence="7">Oligopeptide ABC transporter, ATP-binding protein</fullName>
    </submittedName>
</protein>
<dbReference type="EMBL" id="AJPR01000011">
    <property type="protein sequence ID" value="EIN14933.1"/>
    <property type="molecule type" value="Genomic_DNA"/>
</dbReference>
<feature type="coiled-coil region" evidence="5">
    <location>
        <begin position="265"/>
        <end position="292"/>
    </location>
</feature>
<dbReference type="GO" id="GO:0016887">
    <property type="term" value="F:ATP hydrolysis activity"/>
    <property type="evidence" value="ECO:0007669"/>
    <property type="project" value="InterPro"/>
</dbReference>
<name>I5D5H4_MYCAA</name>
<dbReference type="GO" id="GO:0005524">
    <property type="term" value="F:ATP binding"/>
    <property type="evidence" value="ECO:0007669"/>
    <property type="project" value="UniProtKB-KW"/>
</dbReference>
<dbReference type="InterPro" id="IPR050319">
    <property type="entry name" value="ABC_transp_ATP-bind"/>
</dbReference>
<dbReference type="Proteomes" id="UP000003181">
    <property type="component" value="Unassembled WGS sequence"/>
</dbReference>
<dbReference type="PROSITE" id="PS50893">
    <property type="entry name" value="ABC_TRANSPORTER_2"/>
    <property type="match status" value="1"/>
</dbReference>
<proteinExistence type="inferred from homology"/>
<dbReference type="PROSITE" id="PS00211">
    <property type="entry name" value="ABC_TRANSPORTER_1"/>
    <property type="match status" value="1"/>
</dbReference>
<keyword evidence="2" id="KW-0813">Transport</keyword>
<evidence type="ECO:0000313" key="7">
    <source>
        <dbReference type="EMBL" id="EIN14933.1"/>
    </source>
</evidence>
<dbReference type="AlphaFoldDB" id="I5D5H4"/>
<dbReference type="STRING" id="1110504.MAGb_5500"/>
<gene>
    <name evidence="7" type="primary">oppF-2</name>
    <name evidence="7" type="ORF">MAGb_5500</name>
</gene>
<dbReference type="OrthoDB" id="400883at2"/>
<dbReference type="Pfam" id="PF08352">
    <property type="entry name" value="oligo_HPY"/>
    <property type="match status" value="1"/>
</dbReference>
<evidence type="ECO:0000259" key="6">
    <source>
        <dbReference type="PROSITE" id="PS50893"/>
    </source>
</evidence>
<evidence type="ECO:0000313" key="8">
    <source>
        <dbReference type="Proteomes" id="UP000003181"/>
    </source>
</evidence>
<dbReference type="PATRIC" id="fig|1110504.5.peg.542"/>
<keyword evidence="5" id="KW-0175">Coiled coil</keyword>
<dbReference type="InterPro" id="IPR027417">
    <property type="entry name" value="P-loop_NTPase"/>
</dbReference>
<keyword evidence="3" id="KW-0547">Nucleotide-binding</keyword>
<evidence type="ECO:0000256" key="5">
    <source>
        <dbReference type="SAM" id="Coils"/>
    </source>
</evidence>
<dbReference type="PANTHER" id="PTHR43776:SF7">
    <property type="entry name" value="D,D-DIPEPTIDE TRANSPORT ATP-BINDING PROTEIN DDPF-RELATED"/>
    <property type="match status" value="1"/>
</dbReference>
<comment type="caution">
    <text evidence="7">The sequence shown here is derived from an EMBL/GenBank/DDBJ whole genome shotgun (WGS) entry which is preliminary data.</text>
</comment>
<dbReference type="InterPro" id="IPR003593">
    <property type="entry name" value="AAA+_ATPase"/>
</dbReference>
<reference evidence="7 8" key="1">
    <citation type="journal article" date="2012" name="Appl. Environ. Microbiol.">
        <title>Emergence of Atypical Mycoplasma agalactiae Strains Harboring a New Prophage and Associated with an Alpine Wild Ungulate Mortality Episode.</title>
        <authorList>
            <person name="Tardy F."/>
            <person name="Baranowski E."/>
            <person name="Nouvel L.X."/>
            <person name="Mick V."/>
            <person name="Manso-Silvan L."/>
            <person name="Thiaucourt F."/>
            <person name="Thebault P."/>
            <person name="Breton M."/>
            <person name="Sirand-Pugnet P."/>
            <person name="Blanchard A."/>
            <person name="Garnier A."/>
            <person name="Gibert P."/>
            <person name="Game Y."/>
            <person name="Poumarat F."/>
            <person name="Citti C."/>
        </authorList>
    </citation>
    <scope>NUCLEOTIDE SEQUENCE [LARGE SCALE GENOMIC DNA]</scope>
    <source>
        <strain evidence="7 8">14628</strain>
    </source>
</reference>